<evidence type="ECO:0000313" key="2">
    <source>
        <dbReference type="EMBL" id="KAK1128421.1"/>
    </source>
</evidence>
<comment type="caution">
    <text evidence="2">The sequence shown here is derived from an EMBL/GenBank/DDBJ whole genome shotgun (WGS) entry which is preliminary data.</text>
</comment>
<evidence type="ECO:0000313" key="3">
    <source>
        <dbReference type="Proteomes" id="UP001177670"/>
    </source>
</evidence>
<dbReference type="EMBL" id="JAHYIQ010000010">
    <property type="protein sequence ID" value="KAK1128421.1"/>
    <property type="molecule type" value="Genomic_DNA"/>
</dbReference>
<feature type="signal peptide" evidence="1">
    <location>
        <begin position="1"/>
        <end position="20"/>
    </location>
</feature>
<dbReference type="AlphaFoldDB" id="A0AA40FZU4"/>
<protein>
    <submittedName>
        <fullName evidence="2">Uncharacterized protein</fullName>
    </submittedName>
</protein>
<accession>A0AA40FZU4</accession>
<keyword evidence="1" id="KW-0732">Signal</keyword>
<proteinExistence type="predicted"/>
<organism evidence="2 3">
    <name type="scientific">Melipona bicolor</name>
    <dbReference type="NCBI Taxonomy" id="60889"/>
    <lineage>
        <taxon>Eukaryota</taxon>
        <taxon>Metazoa</taxon>
        <taxon>Ecdysozoa</taxon>
        <taxon>Arthropoda</taxon>
        <taxon>Hexapoda</taxon>
        <taxon>Insecta</taxon>
        <taxon>Pterygota</taxon>
        <taxon>Neoptera</taxon>
        <taxon>Endopterygota</taxon>
        <taxon>Hymenoptera</taxon>
        <taxon>Apocrita</taxon>
        <taxon>Aculeata</taxon>
        <taxon>Apoidea</taxon>
        <taxon>Anthophila</taxon>
        <taxon>Apidae</taxon>
        <taxon>Melipona</taxon>
    </lineage>
</organism>
<reference evidence="2" key="1">
    <citation type="submission" date="2021-10" db="EMBL/GenBank/DDBJ databases">
        <title>Melipona bicolor Genome sequencing and assembly.</title>
        <authorList>
            <person name="Araujo N.S."/>
            <person name="Arias M.C."/>
        </authorList>
    </citation>
    <scope>NUCLEOTIDE SEQUENCE</scope>
    <source>
        <strain evidence="2">USP_2M_L1-L4_2017</strain>
        <tissue evidence="2">Whole body</tissue>
    </source>
</reference>
<feature type="chain" id="PRO_5041385567" evidence="1">
    <location>
        <begin position="21"/>
        <end position="103"/>
    </location>
</feature>
<keyword evidence="3" id="KW-1185">Reference proteome</keyword>
<evidence type="ECO:0000256" key="1">
    <source>
        <dbReference type="SAM" id="SignalP"/>
    </source>
</evidence>
<sequence length="103" mass="11549">MGYVVSVSHSMLLPVRLALSDLFDVDGPSTYAVMYAELCIAALCTQQNIASTDRQQKPCDIMYRPQEIRGGRLKLPLTLNVEPKPQRRGKRVADLGNCDVRWV</sequence>
<gene>
    <name evidence="2" type="ORF">K0M31_002886</name>
</gene>
<dbReference type="Proteomes" id="UP001177670">
    <property type="component" value="Unassembled WGS sequence"/>
</dbReference>
<name>A0AA40FZU4_9HYME</name>